<dbReference type="EMBL" id="WWBZ02000082">
    <property type="protein sequence ID" value="KAF4301597.1"/>
    <property type="molecule type" value="Genomic_DNA"/>
</dbReference>
<feature type="region of interest" description="Disordered" evidence="1">
    <location>
        <begin position="819"/>
        <end position="871"/>
    </location>
</feature>
<feature type="compositionally biased region" description="Basic and acidic residues" evidence="1">
    <location>
        <begin position="461"/>
        <end position="477"/>
    </location>
</feature>
<comment type="caution">
    <text evidence="2">The sequence shown here is derived from an EMBL/GenBank/DDBJ whole genome shotgun (WGS) entry which is preliminary data.</text>
</comment>
<dbReference type="AlphaFoldDB" id="A0A8H4IJH5"/>
<protein>
    <submittedName>
        <fullName evidence="2">Protein stu1</fullName>
    </submittedName>
</protein>
<feature type="compositionally biased region" description="Basic and acidic residues" evidence="1">
    <location>
        <begin position="710"/>
        <end position="721"/>
    </location>
</feature>
<dbReference type="Gene3D" id="2.30.280.10">
    <property type="entry name" value="SRA-YDG"/>
    <property type="match status" value="1"/>
</dbReference>
<gene>
    <name evidence="2" type="ORF">GTA08_BOTSDO11416</name>
</gene>
<feature type="compositionally biased region" description="Basic and acidic residues" evidence="1">
    <location>
        <begin position="846"/>
        <end position="871"/>
    </location>
</feature>
<name>A0A8H4IJH5_9PEZI</name>
<feature type="region of interest" description="Disordered" evidence="1">
    <location>
        <begin position="757"/>
        <end position="787"/>
    </location>
</feature>
<evidence type="ECO:0000256" key="1">
    <source>
        <dbReference type="SAM" id="MobiDB-lite"/>
    </source>
</evidence>
<evidence type="ECO:0000313" key="2">
    <source>
        <dbReference type="EMBL" id="KAF4301597.1"/>
    </source>
</evidence>
<reference evidence="2" key="1">
    <citation type="submission" date="2020-04" db="EMBL/GenBank/DDBJ databases">
        <title>Genome Assembly and Annotation of Botryosphaeria dothidea sdau 11-99, a Latent Pathogen of Apple Fruit Ring Rot in China.</title>
        <authorList>
            <person name="Yu C."/>
            <person name="Diao Y."/>
            <person name="Lu Q."/>
            <person name="Zhao J."/>
            <person name="Cui S."/>
            <person name="Peng C."/>
            <person name="He B."/>
            <person name="Liu H."/>
        </authorList>
    </citation>
    <scope>NUCLEOTIDE SEQUENCE [LARGE SCALE GENOMIC DNA]</scope>
    <source>
        <strain evidence="2">Sdau11-99</strain>
    </source>
</reference>
<dbReference type="SUPFAM" id="SSF88697">
    <property type="entry name" value="PUA domain-like"/>
    <property type="match status" value="1"/>
</dbReference>
<evidence type="ECO:0000313" key="3">
    <source>
        <dbReference type="Proteomes" id="UP000572817"/>
    </source>
</evidence>
<feature type="region of interest" description="Disordered" evidence="1">
    <location>
        <begin position="380"/>
        <end position="598"/>
    </location>
</feature>
<feature type="region of interest" description="Disordered" evidence="1">
    <location>
        <begin position="685"/>
        <end position="722"/>
    </location>
</feature>
<proteinExistence type="predicted"/>
<keyword evidence="3" id="KW-1185">Reference proteome</keyword>
<dbReference type="OrthoDB" id="3244603at2759"/>
<dbReference type="InterPro" id="IPR015947">
    <property type="entry name" value="PUA-like_sf"/>
</dbReference>
<organism evidence="2 3">
    <name type="scientific">Botryosphaeria dothidea</name>
    <dbReference type="NCBI Taxonomy" id="55169"/>
    <lineage>
        <taxon>Eukaryota</taxon>
        <taxon>Fungi</taxon>
        <taxon>Dikarya</taxon>
        <taxon>Ascomycota</taxon>
        <taxon>Pezizomycotina</taxon>
        <taxon>Dothideomycetes</taxon>
        <taxon>Dothideomycetes incertae sedis</taxon>
        <taxon>Botryosphaeriales</taxon>
        <taxon>Botryosphaeriaceae</taxon>
        <taxon>Botryosphaeria</taxon>
    </lineage>
</organism>
<feature type="compositionally biased region" description="Polar residues" evidence="1">
    <location>
        <begin position="412"/>
        <end position="435"/>
    </location>
</feature>
<sequence length="871" mass="96747">MSPTYTKELLRQRASWIRDGLDPRIARDGPDCMHPDDVLTLHELFVGLQEADLSISTLRYSRIHVAILEVSGKATRWPKRLAEECDKIVEVWTKKYGKLSDIRPRLFKPDGRLYGVCTGRELTRDALLKIWSEQDPRYMSPDRGMQHGSLGFKGGDWWINGIFAFHAGIIDLNCTDGGICANKKGAYAIVMKDNDEICTESIERFKYRCKSNDPGRFRMTSADFHSRYPIRVLRSHTLNSLWSPRSGIRYEGLHRITGWTIKPTNPTENDGSSLLWEVELVRDASLEDDRDTLEPILKHPSAEETDDYMEYKRIRKEMLHKVREEIRTGIPATVPQTPPPLATPEKASVTIQSPHMSPKTETSFFVVGDYCLLREPVLPGSPESPPLTRTPFFQPPSSPRVQTGPVFRPDRTTSTQPRSLTVPQNLRKSLSTINAETKGKKTNTLKKTGQKPMPPENDGDMTTKESSARSTSTKDNKNSFAKSFTRIFSDGARDSDTPESPFGSVFPLDHEPSSYPFDAADDDDDDATLVPLPPPIPSFPQLNASEDSSDANPAYRQVHWGKQLDSSTARKEKHRNASAAGGNGGDEPLPKSRDHRRRDRAVYEAFDREECPEPRLLLAALNEVWDDCEQPEYPDMVLEEPTAYESNSGYSGGFGEMSRSEDYLRRIPPGGIDVGRFIAQQAAVVASGGGSSSSGDAGRRPLSPMRRSWHGGDEGSGEHAGRAHGIGRVLREMSESSAASLSSAAAVAAPESIIARRQRLSTGSSDSSVSERGGGGSGIVGARRSSLSAFDTRMPSWGLEDGARGAGRSLRRPTIVRFSGMFNRQSLQETVDEAVDEGKEVEEDREDKRKEKEREKKDKSPGKTEELGFLF</sequence>
<feature type="compositionally biased region" description="Acidic residues" evidence="1">
    <location>
        <begin position="830"/>
        <end position="845"/>
    </location>
</feature>
<accession>A0A8H4IJH5</accession>
<dbReference type="Proteomes" id="UP000572817">
    <property type="component" value="Unassembled WGS sequence"/>
</dbReference>
<feature type="compositionally biased region" description="Low complexity" evidence="1">
    <location>
        <begin position="760"/>
        <end position="771"/>
    </location>
</feature>
<dbReference type="InterPro" id="IPR036987">
    <property type="entry name" value="SRA-YDG_sf"/>
</dbReference>